<name>A0ABU8F5W9_9BACI</name>
<keyword evidence="3" id="KW-1185">Reference proteome</keyword>
<feature type="domain" description="PilZ" evidence="1">
    <location>
        <begin position="21"/>
        <end position="111"/>
    </location>
</feature>
<organism evidence="2 3">
    <name type="scientific">Psychrobacillus mangrovi</name>
    <dbReference type="NCBI Taxonomy" id="3117745"/>
    <lineage>
        <taxon>Bacteria</taxon>
        <taxon>Bacillati</taxon>
        <taxon>Bacillota</taxon>
        <taxon>Bacilli</taxon>
        <taxon>Bacillales</taxon>
        <taxon>Bacillaceae</taxon>
        <taxon>Psychrobacillus</taxon>
    </lineage>
</organism>
<reference evidence="2 3" key="1">
    <citation type="submission" date="2024-01" db="EMBL/GenBank/DDBJ databases">
        <title>Seven novel Bacillus-like species.</title>
        <authorList>
            <person name="Liu G."/>
        </authorList>
    </citation>
    <scope>NUCLEOTIDE SEQUENCE [LARGE SCALE GENOMIC DNA]</scope>
    <source>
        <strain evidence="2 3">FJAT-51614</strain>
    </source>
</reference>
<evidence type="ECO:0000313" key="3">
    <source>
        <dbReference type="Proteomes" id="UP001364890"/>
    </source>
</evidence>
<dbReference type="RefSeq" id="WP_336497186.1">
    <property type="nucleotide sequence ID" value="NZ_JBAWSY010000004.1"/>
</dbReference>
<proteinExistence type="predicted"/>
<comment type="caution">
    <text evidence="2">The sequence shown here is derived from an EMBL/GenBank/DDBJ whole genome shotgun (WGS) entry which is preliminary data.</text>
</comment>
<dbReference type="Gene3D" id="2.40.10.220">
    <property type="entry name" value="predicted glycosyltransferase like domains"/>
    <property type="match status" value="1"/>
</dbReference>
<dbReference type="InterPro" id="IPR009875">
    <property type="entry name" value="PilZ_domain"/>
</dbReference>
<dbReference type="EMBL" id="JBAWSY010000004">
    <property type="protein sequence ID" value="MEI4769632.1"/>
    <property type="molecule type" value="Genomic_DNA"/>
</dbReference>
<protein>
    <submittedName>
        <fullName evidence="2">PilZ domain-containing protein</fullName>
    </submittedName>
</protein>
<gene>
    <name evidence="2" type="ORF">WAX74_08225</name>
</gene>
<dbReference type="Proteomes" id="UP001364890">
    <property type="component" value="Unassembled WGS sequence"/>
</dbReference>
<dbReference type="Pfam" id="PF07238">
    <property type="entry name" value="PilZ"/>
    <property type="match status" value="1"/>
</dbReference>
<accession>A0ABU8F5W9</accession>
<evidence type="ECO:0000313" key="2">
    <source>
        <dbReference type="EMBL" id="MEI4769632.1"/>
    </source>
</evidence>
<sequence length="126" mass="15044">MLYKRNEYFRYTFEEPFEATFRLKKEASETSPEEISKKGKCLMIDISPNGVKMYSELFIAIDQLNHVELQFKIDETPIQIDGEFIWSHRKKVGFEYGVRLMGDEESEKLIISELKNRRKKELELKK</sequence>
<evidence type="ECO:0000259" key="1">
    <source>
        <dbReference type="Pfam" id="PF07238"/>
    </source>
</evidence>